<dbReference type="InterPro" id="IPR024072">
    <property type="entry name" value="DHFR-like_dom_sf"/>
</dbReference>
<sequence length="195" mass="21256">MSKVIANMSMSLDGVVSHPESGVEHLFGWYFRGDVLVETGHDDFDFKLTETDADLVRDAMTSIGAIVYGRRTCDEANGWNGSHPMGCPVFVVTHNPPRDWPHEDVRFVTEGVPSAIERAKAAAGGRQVAVGSPDIVRQCLDAGLLDEIRIDLVPVLLGQGTRFFGEIARSPIHLGDPEIIPGAGVTHLHYEVKTR</sequence>
<dbReference type="RefSeq" id="WP_119928713.1">
    <property type="nucleotide sequence ID" value="NZ_QZEY01000009.1"/>
</dbReference>
<evidence type="ECO:0000313" key="2">
    <source>
        <dbReference type="EMBL" id="RJL30568.1"/>
    </source>
</evidence>
<keyword evidence="3" id="KW-1185">Reference proteome</keyword>
<dbReference type="EMBL" id="QZEY01000009">
    <property type="protein sequence ID" value="RJL30568.1"/>
    <property type="molecule type" value="Genomic_DNA"/>
</dbReference>
<evidence type="ECO:0000259" key="1">
    <source>
        <dbReference type="Pfam" id="PF01872"/>
    </source>
</evidence>
<dbReference type="InterPro" id="IPR002734">
    <property type="entry name" value="RibDG_C"/>
</dbReference>
<proteinExistence type="predicted"/>
<dbReference type="SUPFAM" id="SSF53597">
    <property type="entry name" value="Dihydrofolate reductase-like"/>
    <property type="match status" value="1"/>
</dbReference>
<gene>
    <name evidence="2" type="ORF">D5H75_23565</name>
</gene>
<feature type="domain" description="Bacterial bifunctional deaminase-reductase C-terminal" evidence="1">
    <location>
        <begin position="3"/>
        <end position="167"/>
    </location>
</feature>
<dbReference type="Gene3D" id="3.40.430.10">
    <property type="entry name" value="Dihydrofolate Reductase, subunit A"/>
    <property type="match status" value="1"/>
</dbReference>
<reference evidence="2 3" key="1">
    <citation type="submission" date="2018-09" db="EMBL/GenBank/DDBJ databases">
        <title>YIM 75507 draft genome.</title>
        <authorList>
            <person name="Tang S."/>
            <person name="Feng Y."/>
        </authorList>
    </citation>
    <scope>NUCLEOTIDE SEQUENCE [LARGE SCALE GENOMIC DNA]</scope>
    <source>
        <strain evidence="2 3">YIM 75507</strain>
    </source>
</reference>
<dbReference type="Pfam" id="PF01872">
    <property type="entry name" value="RibD_C"/>
    <property type="match status" value="1"/>
</dbReference>
<accession>A0A3A4B8W0</accession>
<dbReference type="Proteomes" id="UP000265768">
    <property type="component" value="Unassembled WGS sequence"/>
</dbReference>
<evidence type="ECO:0000313" key="3">
    <source>
        <dbReference type="Proteomes" id="UP000265768"/>
    </source>
</evidence>
<comment type="caution">
    <text evidence="2">The sequence shown here is derived from an EMBL/GenBank/DDBJ whole genome shotgun (WGS) entry which is preliminary data.</text>
</comment>
<dbReference type="AlphaFoldDB" id="A0A3A4B8W0"/>
<dbReference type="GO" id="GO:0008703">
    <property type="term" value="F:5-amino-6-(5-phosphoribosylamino)uracil reductase activity"/>
    <property type="evidence" value="ECO:0007669"/>
    <property type="project" value="InterPro"/>
</dbReference>
<organism evidence="2 3">
    <name type="scientific">Bailinhaonella thermotolerans</name>
    <dbReference type="NCBI Taxonomy" id="1070861"/>
    <lineage>
        <taxon>Bacteria</taxon>
        <taxon>Bacillati</taxon>
        <taxon>Actinomycetota</taxon>
        <taxon>Actinomycetes</taxon>
        <taxon>Streptosporangiales</taxon>
        <taxon>Streptosporangiaceae</taxon>
        <taxon>Bailinhaonella</taxon>
    </lineage>
</organism>
<dbReference type="OrthoDB" id="3820697at2"/>
<dbReference type="GO" id="GO:0009231">
    <property type="term" value="P:riboflavin biosynthetic process"/>
    <property type="evidence" value="ECO:0007669"/>
    <property type="project" value="InterPro"/>
</dbReference>
<name>A0A3A4B8W0_9ACTN</name>
<protein>
    <submittedName>
        <fullName evidence="2">Deaminase</fullName>
    </submittedName>
</protein>